<dbReference type="GO" id="GO:0016763">
    <property type="term" value="F:pentosyltransferase activity"/>
    <property type="evidence" value="ECO:0007669"/>
    <property type="project" value="TreeGrafter"/>
</dbReference>
<dbReference type="EMBL" id="PYGD01000015">
    <property type="protein sequence ID" value="PSK88159.1"/>
    <property type="molecule type" value="Genomic_DNA"/>
</dbReference>
<dbReference type="AlphaFoldDB" id="A0A2P8CT81"/>
<evidence type="ECO:0000256" key="6">
    <source>
        <dbReference type="ARBA" id="ARBA00022989"/>
    </source>
</evidence>
<keyword evidence="2" id="KW-1003">Cell membrane</keyword>
<evidence type="ECO:0000256" key="5">
    <source>
        <dbReference type="ARBA" id="ARBA00022692"/>
    </source>
</evidence>
<evidence type="ECO:0000256" key="8">
    <source>
        <dbReference type="SAM" id="Phobius"/>
    </source>
</evidence>
<evidence type="ECO:0000256" key="3">
    <source>
        <dbReference type="ARBA" id="ARBA00022676"/>
    </source>
</evidence>
<comment type="caution">
    <text evidence="9">The sequence shown here is derived from an EMBL/GenBank/DDBJ whole genome shotgun (WGS) entry which is preliminary data.</text>
</comment>
<keyword evidence="6 8" id="KW-1133">Transmembrane helix</keyword>
<protein>
    <submittedName>
        <fullName evidence="9">Dolichyl-phosphate-mannose-protein mannosyltransferase</fullName>
    </submittedName>
</protein>
<dbReference type="Proteomes" id="UP000240572">
    <property type="component" value="Unassembled WGS sequence"/>
</dbReference>
<reference evidence="9 10" key="1">
    <citation type="submission" date="2018-03" db="EMBL/GenBank/DDBJ databases">
        <title>Genomic Encyclopedia of Type Strains, Phase III (KMG-III): the genomes of soil and plant-associated and newly described type strains.</title>
        <authorList>
            <person name="Whitman W."/>
        </authorList>
    </citation>
    <scope>NUCLEOTIDE SEQUENCE [LARGE SCALE GENOMIC DNA]</scope>
    <source>
        <strain evidence="9 10">CGMCC 1.12700</strain>
    </source>
</reference>
<keyword evidence="7 8" id="KW-0472">Membrane</keyword>
<keyword evidence="4 9" id="KW-0808">Transferase</keyword>
<dbReference type="InterPro" id="IPR050297">
    <property type="entry name" value="LipidA_mod_glycosyltrf_83"/>
</dbReference>
<evidence type="ECO:0000313" key="10">
    <source>
        <dbReference type="Proteomes" id="UP000240572"/>
    </source>
</evidence>
<feature type="transmembrane region" description="Helical" evidence="8">
    <location>
        <begin position="170"/>
        <end position="193"/>
    </location>
</feature>
<proteinExistence type="predicted"/>
<feature type="transmembrane region" description="Helical" evidence="8">
    <location>
        <begin position="84"/>
        <end position="106"/>
    </location>
</feature>
<dbReference type="RefSeq" id="WP_106525330.1">
    <property type="nucleotide sequence ID" value="NZ_PYGD01000015.1"/>
</dbReference>
<dbReference type="PANTHER" id="PTHR33908">
    <property type="entry name" value="MANNOSYLTRANSFERASE YKCB-RELATED"/>
    <property type="match status" value="1"/>
</dbReference>
<feature type="transmembrane region" description="Helical" evidence="8">
    <location>
        <begin position="6"/>
        <end position="25"/>
    </location>
</feature>
<accession>A0A2P8CT81</accession>
<evidence type="ECO:0000256" key="4">
    <source>
        <dbReference type="ARBA" id="ARBA00022679"/>
    </source>
</evidence>
<gene>
    <name evidence="9" type="ORF">B0I18_11553</name>
</gene>
<name>A0A2P8CT81_9BACT</name>
<keyword evidence="3 9" id="KW-0328">Glycosyltransferase</keyword>
<dbReference type="OrthoDB" id="870437at2"/>
<feature type="transmembrane region" description="Helical" evidence="8">
    <location>
        <begin position="205"/>
        <end position="222"/>
    </location>
</feature>
<keyword evidence="10" id="KW-1185">Reference proteome</keyword>
<dbReference type="GO" id="GO:0009103">
    <property type="term" value="P:lipopolysaccharide biosynthetic process"/>
    <property type="evidence" value="ECO:0007669"/>
    <property type="project" value="UniProtKB-ARBA"/>
</dbReference>
<organism evidence="9 10">
    <name type="scientific">Taibaiella chishuiensis</name>
    <dbReference type="NCBI Taxonomy" id="1434707"/>
    <lineage>
        <taxon>Bacteria</taxon>
        <taxon>Pseudomonadati</taxon>
        <taxon>Bacteroidota</taxon>
        <taxon>Chitinophagia</taxon>
        <taxon>Chitinophagales</taxon>
        <taxon>Chitinophagaceae</taxon>
        <taxon>Taibaiella</taxon>
    </lineage>
</organism>
<comment type="subcellular location">
    <subcellularLocation>
        <location evidence="1">Cell membrane</location>
        <topology evidence="1">Multi-pass membrane protein</topology>
    </subcellularLocation>
</comment>
<evidence type="ECO:0000256" key="2">
    <source>
        <dbReference type="ARBA" id="ARBA00022475"/>
    </source>
</evidence>
<evidence type="ECO:0000256" key="1">
    <source>
        <dbReference type="ARBA" id="ARBA00004651"/>
    </source>
</evidence>
<dbReference type="GO" id="GO:0005886">
    <property type="term" value="C:plasma membrane"/>
    <property type="evidence" value="ECO:0007669"/>
    <property type="project" value="UniProtKB-SubCell"/>
</dbReference>
<feature type="transmembrane region" description="Helical" evidence="8">
    <location>
        <begin position="358"/>
        <end position="380"/>
    </location>
</feature>
<evidence type="ECO:0000313" key="9">
    <source>
        <dbReference type="EMBL" id="PSK88159.1"/>
    </source>
</evidence>
<feature type="transmembrane region" description="Helical" evidence="8">
    <location>
        <begin position="118"/>
        <end position="150"/>
    </location>
</feature>
<feature type="transmembrane region" description="Helical" evidence="8">
    <location>
        <begin position="387"/>
        <end position="407"/>
    </location>
</feature>
<sequence>MKNKGAVFLAIVLVHIFWFVLAMQGKHFYMGDSSEYIYMAVNFKKGLFYATNTALPLSIQHYSLRTPGYPFFLFISYSLFGEGTLPVLILQNILSIASCWMILTLFARVFPQQKRTWIYILLVSVYPMQFVIADMVLTDNLFQFCMMLYFRQLILNYYEPKPGRIWQMSLWLMLSFFVKPVTYPFLCLHLLYCLWHIRKWKMAKLLIPTLFPMLAVVGYGFWNKHQTGLYHLSSIQPMNMLDYNLKRFQESRFGFSKAQAYNDTAHQAINRQPDYVSRYRKTESLAVEGIKKDLVPYALFHLRESLRYFIEPGKVEIDVFFGYFSYAKMTLEKGEGFFVKLEKGGIRGGLEYLKGYPLILVVLLVLLFNIIRSLGFLLFLFDRAVPLAVRLTMAVYAGYFAVITGPVSYTSRYYLPCVLVTSACAMITYSRLWNRKRAKQTALIPHE</sequence>
<feature type="transmembrane region" description="Helical" evidence="8">
    <location>
        <begin position="413"/>
        <end position="432"/>
    </location>
</feature>
<dbReference type="PANTHER" id="PTHR33908:SF11">
    <property type="entry name" value="MEMBRANE PROTEIN"/>
    <property type="match status" value="1"/>
</dbReference>
<evidence type="ECO:0000256" key="7">
    <source>
        <dbReference type="ARBA" id="ARBA00023136"/>
    </source>
</evidence>
<keyword evidence="5 8" id="KW-0812">Transmembrane</keyword>